<dbReference type="EnsemblBacteria" id="ABL78721">
    <property type="protein sequence ID" value="ABL78721"/>
    <property type="gene ID" value="Tpen_1324"/>
</dbReference>
<accession>A1RZU1</accession>
<dbReference type="HOGENOM" id="CLU_1222580_0_0_2"/>
<dbReference type="InterPro" id="IPR017576">
    <property type="entry name" value="CRISPR-assoc_prot_Csc1"/>
</dbReference>
<organism evidence="1 2">
    <name type="scientific">Thermofilum pendens (strain DSM 2475 / Hrk 5)</name>
    <dbReference type="NCBI Taxonomy" id="368408"/>
    <lineage>
        <taxon>Archaea</taxon>
        <taxon>Thermoproteota</taxon>
        <taxon>Thermoprotei</taxon>
        <taxon>Thermofilales</taxon>
        <taxon>Thermofilaceae</taxon>
        <taxon>Thermofilum</taxon>
    </lineage>
</organism>
<evidence type="ECO:0008006" key="3">
    <source>
        <dbReference type="Google" id="ProtNLM"/>
    </source>
</evidence>
<dbReference type="RefSeq" id="WP_011752986.1">
    <property type="nucleotide sequence ID" value="NC_008698.1"/>
</dbReference>
<dbReference type="STRING" id="368408.Tpen_1324"/>
<dbReference type="Pfam" id="PF26241">
    <property type="entry name" value="Cas_Csc1"/>
    <property type="match status" value="1"/>
</dbReference>
<proteinExistence type="predicted"/>
<dbReference type="eggNOG" id="arCOG05134">
    <property type="taxonomic scope" value="Archaea"/>
</dbReference>
<name>A1RZU1_THEPD</name>
<dbReference type="KEGG" id="tpe:Tpen_1324"/>
<dbReference type="AlphaFoldDB" id="A1RZU1"/>
<evidence type="ECO:0000313" key="1">
    <source>
        <dbReference type="EMBL" id="ABL78721.1"/>
    </source>
</evidence>
<protein>
    <recommendedName>
        <fullName evidence="3">Type I-D CRISPR-associated protein Cas5/Csc1</fullName>
    </recommendedName>
</protein>
<keyword evidence="2" id="KW-1185">Reference proteome</keyword>
<sequence>MVFFYRAELRLKGFLWYHTLARATESFYTHSVVPVVHNYGLTLALAGYDADPAFGYVSIYGRKGYRSLLELFREHGVYAYPAIAKRAYTQEVIMSAIGESTVQAKGKGRLSYPDFTKNVVLAPGSILETLIVSEGELPSRFAVRIGAKRAGTLWVELTRVPVDIANNRKVTHPFNVNDVVRVDGYTVLLRHEAGDVGIFGVAEEAYVVPVRDSKTKEVVVPALKLE</sequence>
<dbReference type="GeneID" id="4601563"/>
<reference evidence="2" key="1">
    <citation type="journal article" date="2008" name="J. Bacteriol.">
        <title>Genome sequence of Thermofilum pendens reveals an exceptional loss of biosynthetic pathways without genome reduction.</title>
        <authorList>
            <person name="Anderson I."/>
            <person name="Rodriguez J."/>
            <person name="Susanti D."/>
            <person name="Porat I."/>
            <person name="Reich C."/>
            <person name="Ulrich L.E."/>
            <person name="Elkins J.G."/>
            <person name="Mavromatis K."/>
            <person name="Lykidis A."/>
            <person name="Kim E."/>
            <person name="Thompson L.S."/>
            <person name="Nolan M."/>
            <person name="Land M."/>
            <person name="Copeland A."/>
            <person name="Lapidus A."/>
            <person name="Lucas S."/>
            <person name="Detter C."/>
            <person name="Zhulin I.B."/>
            <person name="Olsen G.J."/>
            <person name="Whitman W."/>
            <person name="Mukhopadhyay B."/>
            <person name="Bristow J."/>
            <person name="Kyrpides N."/>
        </authorList>
    </citation>
    <scope>NUCLEOTIDE SEQUENCE [LARGE SCALE GENOMIC DNA]</scope>
    <source>
        <strain evidence="2">DSM 2475 / Hrk 5</strain>
    </source>
</reference>
<evidence type="ECO:0000313" key="2">
    <source>
        <dbReference type="Proteomes" id="UP000000641"/>
    </source>
</evidence>
<gene>
    <name evidence="1" type="ordered locus">Tpen_1324</name>
</gene>
<dbReference type="EMBL" id="CP000505">
    <property type="protein sequence ID" value="ABL78721.1"/>
    <property type="molecule type" value="Genomic_DNA"/>
</dbReference>
<dbReference type="Proteomes" id="UP000000641">
    <property type="component" value="Chromosome"/>
</dbReference>